<gene>
    <name evidence="1" type="ORF">NDU88_000130</name>
</gene>
<evidence type="ECO:0000313" key="2">
    <source>
        <dbReference type="Proteomes" id="UP001066276"/>
    </source>
</evidence>
<accession>A0AAV7S563</accession>
<proteinExistence type="predicted"/>
<dbReference type="AlphaFoldDB" id="A0AAV7S563"/>
<comment type="caution">
    <text evidence="1">The sequence shown here is derived from an EMBL/GenBank/DDBJ whole genome shotgun (WGS) entry which is preliminary data.</text>
</comment>
<reference evidence="1" key="1">
    <citation type="journal article" date="2022" name="bioRxiv">
        <title>Sequencing and chromosome-scale assembly of the giantPleurodeles waltlgenome.</title>
        <authorList>
            <person name="Brown T."/>
            <person name="Elewa A."/>
            <person name="Iarovenko S."/>
            <person name="Subramanian E."/>
            <person name="Araus A.J."/>
            <person name="Petzold A."/>
            <person name="Susuki M."/>
            <person name="Suzuki K.-i.T."/>
            <person name="Hayashi T."/>
            <person name="Toyoda A."/>
            <person name="Oliveira C."/>
            <person name="Osipova E."/>
            <person name="Leigh N.D."/>
            <person name="Simon A."/>
            <person name="Yun M.H."/>
        </authorList>
    </citation>
    <scope>NUCLEOTIDE SEQUENCE</scope>
    <source>
        <strain evidence="1">20211129_DDA</strain>
        <tissue evidence="1">Liver</tissue>
    </source>
</reference>
<dbReference type="Proteomes" id="UP001066276">
    <property type="component" value="Chromosome 4_2"/>
</dbReference>
<name>A0AAV7S563_PLEWA</name>
<protein>
    <submittedName>
        <fullName evidence="1">Uncharacterized protein</fullName>
    </submittedName>
</protein>
<organism evidence="1 2">
    <name type="scientific">Pleurodeles waltl</name>
    <name type="common">Iberian ribbed newt</name>
    <dbReference type="NCBI Taxonomy" id="8319"/>
    <lineage>
        <taxon>Eukaryota</taxon>
        <taxon>Metazoa</taxon>
        <taxon>Chordata</taxon>
        <taxon>Craniata</taxon>
        <taxon>Vertebrata</taxon>
        <taxon>Euteleostomi</taxon>
        <taxon>Amphibia</taxon>
        <taxon>Batrachia</taxon>
        <taxon>Caudata</taxon>
        <taxon>Salamandroidea</taxon>
        <taxon>Salamandridae</taxon>
        <taxon>Pleurodelinae</taxon>
        <taxon>Pleurodeles</taxon>
    </lineage>
</organism>
<evidence type="ECO:0000313" key="1">
    <source>
        <dbReference type="EMBL" id="KAJ1159624.1"/>
    </source>
</evidence>
<sequence length="73" mass="8762">MMHALEKCSLTRLTGTRREALWLPSYNRRGRQHEGRESRAREAKRSRCLEHAHIYCTDRICRNPLVVRITNYH</sequence>
<keyword evidence="2" id="KW-1185">Reference proteome</keyword>
<dbReference type="EMBL" id="JANPWB010000008">
    <property type="protein sequence ID" value="KAJ1159624.1"/>
    <property type="molecule type" value="Genomic_DNA"/>
</dbReference>